<evidence type="ECO:0000256" key="1">
    <source>
        <dbReference type="SAM" id="Phobius"/>
    </source>
</evidence>
<dbReference type="STRING" id="553467.SAMN04488063_1849"/>
<name>A0A1I2RAN7_9EURY</name>
<feature type="transmembrane region" description="Helical" evidence="1">
    <location>
        <begin position="39"/>
        <end position="59"/>
    </location>
</feature>
<gene>
    <name evidence="2" type="ORF">SAMN04488063_1849</name>
</gene>
<sequence length="61" mass="6291">MGLRERLSEDETLRRGAIGAVAGAVAGLTAASLNSGGTIERFLVAIFVGGVLYVALWLLTS</sequence>
<keyword evidence="3" id="KW-1185">Reference proteome</keyword>
<protein>
    <submittedName>
        <fullName evidence="2">Uncharacterized protein</fullName>
    </submittedName>
</protein>
<proteinExistence type="predicted"/>
<reference evidence="3" key="1">
    <citation type="submission" date="2016-10" db="EMBL/GenBank/DDBJ databases">
        <authorList>
            <person name="Varghese N."/>
            <person name="Submissions S."/>
        </authorList>
    </citation>
    <scope>NUCLEOTIDE SEQUENCE [LARGE SCALE GENOMIC DNA]</scope>
    <source>
        <strain evidence="3">CGMCC 1.7739</strain>
    </source>
</reference>
<accession>A0A1I2RAN7</accession>
<keyword evidence="1" id="KW-0472">Membrane</keyword>
<feature type="transmembrane region" description="Helical" evidence="1">
    <location>
        <begin position="12"/>
        <end position="33"/>
    </location>
</feature>
<dbReference type="RefSeq" id="WP_092891460.1">
    <property type="nucleotide sequence ID" value="NZ_FOOQ01000002.1"/>
</dbReference>
<dbReference type="AlphaFoldDB" id="A0A1I2RAN7"/>
<dbReference type="Proteomes" id="UP000198876">
    <property type="component" value="Unassembled WGS sequence"/>
</dbReference>
<keyword evidence="1" id="KW-1133">Transmembrane helix</keyword>
<evidence type="ECO:0000313" key="2">
    <source>
        <dbReference type="EMBL" id="SFG37520.1"/>
    </source>
</evidence>
<organism evidence="2 3">
    <name type="scientific">Halopelagius inordinatus</name>
    <dbReference type="NCBI Taxonomy" id="553467"/>
    <lineage>
        <taxon>Archaea</taxon>
        <taxon>Methanobacteriati</taxon>
        <taxon>Methanobacteriota</taxon>
        <taxon>Stenosarchaea group</taxon>
        <taxon>Halobacteria</taxon>
        <taxon>Halobacteriales</taxon>
        <taxon>Haloferacaceae</taxon>
    </lineage>
</organism>
<dbReference type="EMBL" id="FOOQ01000002">
    <property type="protein sequence ID" value="SFG37520.1"/>
    <property type="molecule type" value="Genomic_DNA"/>
</dbReference>
<evidence type="ECO:0000313" key="3">
    <source>
        <dbReference type="Proteomes" id="UP000198876"/>
    </source>
</evidence>
<keyword evidence="1" id="KW-0812">Transmembrane</keyword>